<proteinExistence type="predicted"/>
<accession>A0A829M229</accession>
<organism evidence="1 2">
    <name type="scientific">Mycobacteroides abscessus MAB_091912_2446</name>
    <dbReference type="NCBI Taxonomy" id="1335414"/>
    <lineage>
        <taxon>Bacteria</taxon>
        <taxon>Bacillati</taxon>
        <taxon>Actinomycetota</taxon>
        <taxon>Actinomycetes</taxon>
        <taxon>Mycobacteriales</taxon>
        <taxon>Mycobacteriaceae</taxon>
        <taxon>Mycobacteroides</taxon>
        <taxon>Mycobacteroides abscessus</taxon>
    </lineage>
</organism>
<comment type="caution">
    <text evidence="1">The sequence shown here is derived from an EMBL/GenBank/DDBJ whole genome shotgun (WGS) entry which is preliminary data.</text>
</comment>
<dbReference type="EMBL" id="AYTF01000002">
    <property type="protein sequence ID" value="ESV62259.1"/>
    <property type="molecule type" value="Genomic_DNA"/>
</dbReference>
<sequence>MRPAKSSPILIAANGKSVIDGLRRLLAVIKADVPVKMYVAEVPGITRSGLRAFRFTGELRRMAKS</sequence>
<name>A0A829M229_9MYCO</name>
<evidence type="ECO:0000313" key="2">
    <source>
        <dbReference type="Proteomes" id="UP000018502"/>
    </source>
</evidence>
<evidence type="ECO:0000313" key="1">
    <source>
        <dbReference type="EMBL" id="ESV62259.1"/>
    </source>
</evidence>
<protein>
    <submittedName>
        <fullName evidence="1">Uncharacterized protein</fullName>
    </submittedName>
</protein>
<reference evidence="1 2" key="1">
    <citation type="journal article" date="2014" name="Emerg. Infect. Dis.">
        <title>High-level Relatedness among Mycobacterium abscessus subsp. massiliense Strains from Widely Separated Outbreaks.</title>
        <authorList>
            <person name="Tettelin H."/>
            <person name="Davidson R.M."/>
            <person name="Agrawal S."/>
            <person name="Aitken M.L."/>
            <person name="Shallom S."/>
            <person name="Hasan N.A."/>
            <person name="Strong M."/>
            <person name="Nogueira de Moura V.C."/>
            <person name="De Groote M.A."/>
            <person name="Duarte R.S."/>
            <person name="Hine E."/>
            <person name="Parankush S."/>
            <person name="Su Q."/>
            <person name="Daugherty S.C."/>
            <person name="Fraser C.M."/>
            <person name="Brown-Elliott B.A."/>
            <person name="Wallace R.J.Jr."/>
            <person name="Holland S.M."/>
            <person name="Sampaio E.P."/>
            <person name="Olivier K.N."/>
            <person name="Jackson M."/>
            <person name="Zelazny A.M."/>
        </authorList>
    </citation>
    <scope>NUCLEOTIDE SEQUENCE [LARGE SCALE GENOMIC DNA]</scope>
    <source>
        <strain evidence="1 2">MAB_091912_2446</strain>
    </source>
</reference>
<dbReference type="AlphaFoldDB" id="A0A829M229"/>
<dbReference type="Proteomes" id="UP000018502">
    <property type="component" value="Unassembled WGS sequence"/>
</dbReference>
<gene>
    <name evidence="1" type="ORF">L833_4664</name>
</gene>